<dbReference type="OrthoDB" id="504210at2759"/>
<sequence>MSKSEISGDPDAETLYVPPHWHDTHDEILRVVKGKLEITLGSVARVYTPEDGEVLIRKGVVHSLRSLKGVACTFYERTDPMVGASYSVLRQPKDDEKEIFFRNMFGNGKLATNLFAIALIAYQGDTIPALPGHFIWLEKFVSGY</sequence>
<dbReference type="EMBL" id="JABCKI010005714">
    <property type="protein sequence ID" value="KAG5639763.1"/>
    <property type="molecule type" value="Genomic_DNA"/>
</dbReference>
<dbReference type="AlphaFoldDB" id="A0A9P7K796"/>
<comment type="caution">
    <text evidence="1">The sequence shown here is derived from an EMBL/GenBank/DDBJ whole genome shotgun (WGS) entry which is preliminary data.</text>
</comment>
<gene>
    <name evidence="1" type="ORF">H0H81_000043</name>
</gene>
<evidence type="ECO:0000313" key="1">
    <source>
        <dbReference type="EMBL" id="KAG5639763.1"/>
    </source>
</evidence>
<dbReference type="InterPro" id="IPR011051">
    <property type="entry name" value="RmlC_Cupin_sf"/>
</dbReference>
<reference evidence="1" key="1">
    <citation type="submission" date="2021-02" db="EMBL/GenBank/DDBJ databases">
        <authorList>
            <person name="Nieuwenhuis M."/>
            <person name="Van De Peppel L.J.J."/>
        </authorList>
    </citation>
    <scope>NUCLEOTIDE SEQUENCE</scope>
    <source>
        <strain evidence="1">D49</strain>
    </source>
</reference>
<dbReference type="InterPro" id="IPR014710">
    <property type="entry name" value="RmlC-like_jellyroll"/>
</dbReference>
<evidence type="ECO:0000313" key="2">
    <source>
        <dbReference type="Proteomes" id="UP000717328"/>
    </source>
</evidence>
<reference evidence="1" key="2">
    <citation type="submission" date="2021-10" db="EMBL/GenBank/DDBJ databases">
        <title>Phylogenomics reveals ancestral predisposition of the termite-cultivated fungus Termitomyces towards a domesticated lifestyle.</title>
        <authorList>
            <person name="Auxier B."/>
            <person name="Grum-Grzhimaylo A."/>
            <person name="Cardenas M.E."/>
            <person name="Lodge J.D."/>
            <person name="Laessoe T."/>
            <person name="Pedersen O."/>
            <person name="Smith M.E."/>
            <person name="Kuyper T.W."/>
            <person name="Franco-Molano E.A."/>
            <person name="Baroni T.J."/>
            <person name="Aanen D.K."/>
        </authorList>
    </citation>
    <scope>NUCLEOTIDE SEQUENCE</scope>
    <source>
        <strain evidence="1">D49</strain>
    </source>
</reference>
<proteinExistence type="predicted"/>
<dbReference type="Proteomes" id="UP000717328">
    <property type="component" value="Unassembled WGS sequence"/>
</dbReference>
<dbReference type="SUPFAM" id="SSF51182">
    <property type="entry name" value="RmlC-like cupins"/>
    <property type="match status" value="1"/>
</dbReference>
<organism evidence="1 2">
    <name type="scientific">Sphagnurus paluster</name>
    <dbReference type="NCBI Taxonomy" id="117069"/>
    <lineage>
        <taxon>Eukaryota</taxon>
        <taxon>Fungi</taxon>
        <taxon>Dikarya</taxon>
        <taxon>Basidiomycota</taxon>
        <taxon>Agaricomycotina</taxon>
        <taxon>Agaricomycetes</taxon>
        <taxon>Agaricomycetidae</taxon>
        <taxon>Agaricales</taxon>
        <taxon>Tricholomatineae</taxon>
        <taxon>Lyophyllaceae</taxon>
        <taxon>Sphagnurus</taxon>
    </lineage>
</organism>
<name>A0A9P7K796_9AGAR</name>
<dbReference type="Gene3D" id="2.60.120.10">
    <property type="entry name" value="Jelly Rolls"/>
    <property type="match status" value="1"/>
</dbReference>
<protein>
    <submittedName>
        <fullName evidence="1">Uncharacterized protein</fullName>
    </submittedName>
</protein>
<dbReference type="CDD" id="cd02208">
    <property type="entry name" value="cupin_RmlC-like"/>
    <property type="match status" value="1"/>
</dbReference>
<accession>A0A9P7K796</accession>
<keyword evidence="2" id="KW-1185">Reference proteome</keyword>